<dbReference type="OrthoDB" id="9807628at2"/>
<dbReference type="EMBL" id="QNRR01000022">
    <property type="protein sequence ID" value="RBP35370.1"/>
    <property type="molecule type" value="Genomic_DNA"/>
</dbReference>
<evidence type="ECO:0000259" key="2">
    <source>
        <dbReference type="Pfam" id="PF13519"/>
    </source>
</evidence>
<reference evidence="3 4" key="1">
    <citation type="submission" date="2018-06" db="EMBL/GenBank/DDBJ databases">
        <title>Genomic Encyclopedia of Type Strains, Phase IV (KMG-IV): sequencing the most valuable type-strain genomes for metagenomic binning, comparative biology and taxonomic classification.</title>
        <authorList>
            <person name="Goeker M."/>
        </authorList>
    </citation>
    <scope>NUCLEOTIDE SEQUENCE [LARGE SCALE GENOMIC DNA]</scope>
    <source>
        <strain evidence="3 4">DSM 25532</strain>
    </source>
</reference>
<protein>
    <submittedName>
        <fullName evidence="3">Ca-activated chloride channel family protein</fullName>
    </submittedName>
</protein>
<organism evidence="3 4">
    <name type="scientific">Roseimicrobium gellanilyticum</name>
    <dbReference type="NCBI Taxonomy" id="748857"/>
    <lineage>
        <taxon>Bacteria</taxon>
        <taxon>Pseudomonadati</taxon>
        <taxon>Verrucomicrobiota</taxon>
        <taxon>Verrucomicrobiia</taxon>
        <taxon>Verrucomicrobiales</taxon>
        <taxon>Verrucomicrobiaceae</taxon>
        <taxon>Roseimicrobium</taxon>
    </lineage>
</organism>
<name>A0A366H0K1_9BACT</name>
<feature type="domain" description="VWFA" evidence="2">
    <location>
        <begin position="95"/>
        <end position="199"/>
    </location>
</feature>
<keyword evidence="1" id="KW-1133">Transmembrane helix</keyword>
<dbReference type="RefSeq" id="WP_113962364.1">
    <property type="nucleotide sequence ID" value="NZ_QNRR01000022.1"/>
</dbReference>
<gene>
    <name evidence="3" type="ORF">DES53_12237</name>
</gene>
<keyword evidence="1" id="KW-0472">Membrane</keyword>
<keyword evidence="4" id="KW-1185">Reference proteome</keyword>
<accession>A0A366H0K1</accession>
<proteinExistence type="predicted"/>
<dbReference type="InterPro" id="IPR036465">
    <property type="entry name" value="vWFA_dom_sf"/>
</dbReference>
<dbReference type="Gene3D" id="3.40.50.410">
    <property type="entry name" value="von Willebrand factor, type A domain"/>
    <property type="match status" value="1"/>
</dbReference>
<evidence type="ECO:0000256" key="1">
    <source>
        <dbReference type="SAM" id="Phobius"/>
    </source>
</evidence>
<dbReference type="SUPFAM" id="SSF53300">
    <property type="entry name" value="vWA-like"/>
    <property type="match status" value="1"/>
</dbReference>
<sequence length="309" mass="33405">MIGEFHFIRPLWLLALVPACFLWWMLRRHVDAAQTWRGIVAPHLLLHLLSGREHRAKFHPLDLVALGWLVGSVAVAGPTWKREPTPFAEDTAALAIVIKVTPSMMTEDVQPSRLARAAEKVHDLLKERAGAKTSLIAYAGTAHVVMPLTSDAGIIDTFAQALDPKIMPEDGDAAAEAMKLAEQSLKDAGSGSILWITDSISPEQATPLATWHRSSPLPVRLLPALYPGAELDAVRSASGAVGADVVLLSPDDADVHTLARSAKFAAVLSGGDPSSRWQEAGYWLTPVLALLMLPFFRRGWMVPTASASR</sequence>
<evidence type="ECO:0000313" key="3">
    <source>
        <dbReference type="EMBL" id="RBP35370.1"/>
    </source>
</evidence>
<feature type="transmembrane region" description="Helical" evidence="1">
    <location>
        <begin position="7"/>
        <end position="26"/>
    </location>
</feature>
<dbReference type="PANTHER" id="PTHR22550">
    <property type="entry name" value="SPORE GERMINATION PROTEIN"/>
    <property type="match status" value="1"/>
</dbReference>
<dbReference type="InterPro" id="IPR002035">
    <property type="entry name" value="VWF_A"/>
</dbReference>
<dbReference type="Pfam" id="PF13519">
    <property type="entry name" value="VWA_2"/>
    <property type="match status" value="1"/>
</dbReference>
<dbReference type="Proteomes" id="UP000253426">
    <property type="component" value="Unassembled WGS sequence"/>
</dbReference>
<dbReference type="InterPro" id="IPR050768">
    <property type="entry name" value="UPF0353/GerABKA_families"/>
</dbReference>
<comment type="caution">
    <text evidence="3">The sequence shown here is derived from an EMBL/GenBank/DDBJ whole genome shotgun (WGS) entry which is preliminary data.</text>
</comment>
<evidence type="ECO:0000313" key="4">
    <source>
        <dbReference type="Proteomes" id="UP000253426"/>
    </source>
</evidence>
<dbReference type="PANTHER" id="PTHR22550:SF14">
    <property type="entry name" value="VWFA DOMAIN-CONTAINING PROTEIN"/>
    <property type="match status" value="1"/>
</dbReference>
<dbReference type="AlphaFoldDB" id="A0A366H0K1"/>
<keyword evidence="1" id="KW-0812">Transmembrane</keyword>